<dbReference type="Pfam" id="PF06985">
    <property type="entry name" value="HET"/>
    <property type="match status" value="1"/>
</dbReference>
<feature type="domain" description="Heterokaryon incompatibility" evidence="1">
    <location>
        <begin position="190"/>
        <end position="350"/>
    </location>
</feature>
<proteinExistence type="predicted"/>
<organism evidence="2 3">
    <name type="scientific">Lophiostoma macrostomum CBS 122681</name>
    <dbReference type="NCBI Taxonomy" id="1314788"/>
    <lineage>
        <taxon>Eukaryota</taxon>
        <taxon>Fungi</taxon>
        <taxon>Dikarya</taxon>
        <taxon>Ascomycota</taxon>
        <taxon>Pezizomycotina</taxon>
        <taxon>Dothideomycetes</taxon>
        <taxon>Pleosporomycetidae</taxon>
        <taxon>Pleosporales</taxon>
        <taxon>Lophiostomataceae</taxon>
        <taxon>Lophiostoma</taxon>
    </lineage>
</organism>
<evidence type="ECO:0000259" key="1">
    <source>
        <dbReference type="Pfam" id="PF06985"/>
    </source>
</evidence>
<accession>A0A6A6TGV2</accession>
<protein>
    <submittedName>
        <fullName evidence="2">HET-domain-containing protein</fullName>
    </submittedName>
</protein>
<name>A0A6A6TGV2_9PLEO</name>
<evidence type="ECO:0000313" key="3">
    <source>
        <dbReference type="Proteomes" id="UP000799324"/>
    </source>
</evidence>
<dbReference type="PANTHER" id="PTHR33112">
    <property type="entry name" value="DOMAIN PROTEIN, PUTATIVE-RELATED"/>
    <property type="match status" value="1"/>
</dbReference>
<dbReference type="InterPro" id="IPR010730">
    <property type="entry name" value="HET"/>
</dbReference>
<sequence>MFKTQRSDCALCRDLHHPDDKFDRYGRFDYETTFSELCDSANAGCISCTFFHDGARGLLGTTELGKIRIRTVREFGDDEHERGIERNPFHTWMKITEESNPPVVIEFYSDDEGVLDTWPVLSPGTHISADPASDGCLEKARTWLQQCSQEHEVCGSAQAKNSLPTRVIDVGSPDQNPRLYETNQDEMGCYAALSYCWGKSRTFITTLGTLESRKTGFQLEDLPNTCRDAIVVARELGIQYVWIDSICIVQDSSPDWEAEAAKMCAVYTNAIITFAAIDSPDSDTGLFVSEPDRHTVTLPVRLPSNERVGNVYARKMNSSYKSGFLHAKGVPPSDPTFNGILNSRGWTLQEVILSRRVLFFGSWELGWCCRNSTACECDIQFRSDSLFRLNQYIEVPMTMSAMIAETEEEQRLFIWMRTIAAFTSRQLSFHTDRLPAIAGLADAMHNHIGGRYFAGMWEAGIEKMLVWHSDKKPNSRETPVIDSTVEGRCAPSWSWASVYGGVVSMLEGYGIHVLVSRLETTIYGRNFSHR</sequence>
<keyword evidence="3" id="KW-1185">Reference proteome</keyword>
<dbReference type="EMBL" id="MU004321">
    <property type="protein sequence ID" value="KAF2657844.1"/>
    <property type="molecule type" value="Genomic_DNA"/>
</dbReference>
<evidence type="ECO:0000313" key="2">
    <source>
        <dbReference type="EMBL" id="KAF2657844.1"/>
    </source>
</evidence>
<dbReference type="Proteomes" id="UP000799324">
    <property type="component" value="Unassembled WGS sequence"/>
</dbReference>
<reference evidence="2" key="1">
    <citation type="journal article" date="2020" name="Stud. Mycol.">
        <title>101 Dothideomycetes genomes: a test case for predicting lifestyles and emergence of pathogens.</title>
        <authorList>
            <person name="Haridas S."/>
            <person name="Albert R."/>
            <person name="Binder M."/>
            <person name="Bloem J."/>
            <person name="Labutti K."/>
            <person name="Salamov A."/>
            <person name="Andreopoulos B."/>
            <person name="Baker S."/>
            <person name="Barry K."/>
            <person name="Bills G."/>
            <person name="Bluhm B."/>
            <person name="Cannon C."/>
            <person name="Castanera R."/>
            <person name="Culley D."/>
            <person name="Daum C."/>
            <person name="Ezra D."/>
            <person name="Gonzalez J."/>
            <person name="Henrissat B."/>
            <person name="Kuo A."/>
            <person name="Liang C."/>
            <person name="Lipzen A."/>
            <person name="Lutzoni F."/>
            <person name="Magnuson J."/>
            <person name="Mondo S."/>
            <person name="Nolan M."/>
            <person name="Ohm R."/>
            <person name="Pangilinan J."/>
            <person name="Park H.-J."/>
            <person name="Ramirez L."/>
            <person name="Alfaro M."/>
            <person name="Sun H."/>
            <person name="Tritt A."/>
            <person name="Yoshinaga Y."/>
            <person name="Zwiers L.-H."/>
            <person name="Turgeon B."/>
            <person name="Goodwin S."/>
            <person name="Spatafora J."/>
            <person name="Crous P."/>
            <person name="Grigoriev I."/>
        </authorList>
    </citation>
    <scope>NUCLEOTIDE SEQUENCE</scope>
    <source>
        <strain evidence="2">CBS 122681</strain>
    </source>
</reference>
<dbReference type="OrthoDB" id="3486565at2759"/>
<dbReference type="PANTHER" id="PTHR33112:SF16">
    <property type="entry name" value="HETEROKARYON INCOMPATIBILITY DOMAIN-CONTAINING PROTEIN"/>
    <property type="match status" value="1"/>
</dbReference>
<dbReference type="AlphaFoldDB" id="A0A6A6TGV2"/>
<gene>
    <name evidence="2" type="ORF">K491DRAFT_776906</name>
</gene>